<dbReference type="Proteomes" id="UP000002019">
    <property type="component" value="Chromosome"/>
</dbReference>
<evidence type="ECO:0000256" key="1">
    <source>
        <dbReference type="SAM" id="Coils"/>
    </source>
</evidence>
<name>B0VEU1_CLOAI</name>
<dbReference type="InterPro" id="IPR003743">
    <property type="entry name" value="Zf-RING_7"/>
</dbReference>
<evidence type="ECO:0000259" key="3">
    <source>
        <dbReference type="Pfam" id="PF24481"/>
    </source>
</evidence>
<dbReference type="STRING" id="459349.CLOAM1858"/>
<dbReference type="OrthoDB" id="9795058at2"/>
<evidence type="ECO:0000313" key="5">
    <source>
        <dbReference type="Proteomes" id="UP000002019"/>
    </source>
</evidence>
<dbReference type="InterPro" id="IPR056003">
    <property type="entry name" value="CT398_CC_hairpin"/>
</dbReference>
<dbReference type="HOGENOM" id="CLU_073076_2_2_0"/>
<dbReference type="InterPro" id="IPR052376">
    <property type="entry name" value="Oxidative_Scav/Glycosyltrans"/>
</dbReference>
<dbReference type="KEGG" id="caci:CLOAM1858"/>
<feature type="coiled-coil region" evidence="1">
    <location>
        <begin position="32"/>
        <end position="170"/>
    </location>
</feature>
<gene>
    <name evidence="4" type="ordered locus">CLOAM1858</name>
</gene>
<dbReference type="Gene3D" id="1.10.287.1490">
    <property type="match status" value="1"/>
</dbReference>
<feature type="domain" description="C4-type zinc ribbon" evidence="2">
    <location>
        <begin position="198"/>
        <end position="230"/>
    </location>
</feature>
<dbReference type="PANTHER" id="PTHR39082">
    <property type="entry name" value="PHOSPHOLIPASE C-BETA-2-RELATED"/>
    <property type="match status" value="1"/>
</dbReference>
<feature type="domain" description="CT398-like coiled coil hairpin" evidence="3">
    <location>
        <begin position="11"/>
        <end position="183"/>
    </location>
</feature>
<dbReference type="eggNOG" id="COG1579">
    <property type="taxonomic scope" value="Bacteria"/>
</dbReference>
<dbReference type="RefSeq" id="WP_015425544.1">
    <property type="nucleotide sequence ID" value="NC_020449.1"/>
</dbReference>
<reference evidence="4 5" key="1">
    <citation type="journal article" date="2008" name="J. Bacteriol.">
        <title>'Candidatus Cloacamonas acidaminovorans': genome sequence reconstruction provides a first glimpse of a new bacterial division.</title>
        <authorList>
            <person name="Pelletier E."/>
            <person name="Kreimeyer A."/>
            <person name="Bocs S."/>
            <person name="Rouy Z."/>
            <person name="Gyapay G."/>
            <person name="Chouari R."/>
            <person name="Riviere D."/>
            <person name="Ganesan A."/>
            <person name="Daegelen P."/>
            <person name="Sghir A."/>
            <person name="Cohen G.N."/>
            <person name="Medigue C."/>
            <person name="Weissenbach J."/>
            <person name="Le Paslier D."/>
        </authorList>
    </citation>
    <scope>NUCLEOTIDE SEQUENCE [LARGE SCALE GENOMIC DNA]</scope>
    <source>
        <strain evidence="5">Evry</strain>
    </source>
</reference>
<proteinExistence type="predicted"/>
<dbReference type="EMBL" id="CU466930">
    <property type="protein sequence ID" value="CAO81686.1"/>
    <property type="molecule type" value="Genomic_DNA"/>
</dbReference>
<organism evidence="4 5">
    <name type="scientific">Cloacimonas acidaminovorans (strain Evry)</name>
    <dbReference type="NCBI Taxonomy" id="459349"/>
    <lineage>
        <taxon>Bacteria</taxon>
        <taxon>Pseudomonadati</taxon>
        <taxon>Candidatus Cloacimonadota</taxon>
        <taxon>Candidatus Cloacimonadia</taxon>
        <taxon>Candidatus Cloacimonadales</taxon>
        <taxon>Candidatus Cloacimonadaceae</taxon>
        <taxon>Candidatus Cloacimonas</taxon>
    </lineage>
</organism>
<evidence type="ECO:0000259" key="2">
    <source>
        <dbReference type="Pfam" id="PF02591"/>
    </source>
</evidence>
<dbReference type="AlphaFoldDB" id="B0VEU1"/>
<keyword evidence="1" id="KW-0175">Coiled coil</keyword>
<evidence type="ECO:0000313" key="4">
    <source>
        <dbReference type="EMBL" id="CAO81686.1"/>
    </source>
</evidence>
<keyword evidence="5" id="KW-1185">Reference proteome</keyword>
<dbReference type="Pfam" id="PF24481">
    <property type="entry name" value="CT398_CC"/>
    <property type="match status" value="1"/>
</dbReference>
<protein>
    <submittedName>
        <fullName evidence="4">Uncharacterized protein</fullName>
    </submittedName>
</protein>
<accession>B0VEU1</accession>
<sequence length="243" mass="28423">MEEQLRTLAQMQTLDDEIGRYRVLQKELPKQLNEIIESVEQATANLLEVETQRAEINKKQRTLEMDIKQLQEQHKKYTNQLAEIKNNKEYKALNSEIAYIKDKISDLESNLLELMDQENEIKEKVASAKAELEKAETRKKEKETDLREQIASLETKIEDVRNKRNDLARTLPVPVVKHYGNMIKHKNNQAVAYNRNGSCGACGFVIRQQMRIELQLRRKIIYCENCGRILMNRFEDNSEDASN</sequence>
<dbReference type="Pfam" id="PF02591">
    <property type="entry name" value="Zn_ribbon_9"/>
    <property type="match status" value="1"/>
</dbReference>
<dbReference type="PANTHER" id="PTHR39082:SF1">
    <property type="entry name" value="SCAVENGER RECEPTOR CLASS A MEMBER 3"/>
    <property type="match status" value="1"/>
</dbReference>